<evidence type="ECO:0000313" key="5">
    <source>
        <dbReference type="EMBL" id="PVU87535.1"/>
    </source>
</evidence>
<dbReference type="AlphaFoldDB" id="A0A2T9Y5E3"/>
<dbReference type="Gene3D" id="1.20.1250.20">
    <property type="entry name" value="MFS general substrate transporter like domains"/>
    <property type="match status" value="2"/>
</dbReference>
<comment type="subcellular location">
    <subcellularLocation>
        <location evidence="1">Membrane</location>
        <topology evidence="1">Multi-pass membrane protein</topology>
    </subcellularLocation>
</comment>
<comment type="caution">
    <text evidence="5">The sequence shown here is derived from an EMBL/GenBank/DDBJ whole genome shotgun (WGS) entry which is preliminary data.</text>
</comment>
<evidence type="ECO:0000256" key="3">
    <source>
        <dbReference type="SAM" id="Phobius"/>
    </source>
</evidence>
<keyword evidence="6" id="KW-1185">Reference proteome</keyword>
<feature type="transmembrane region" description="Helical" evidence="3">
    <location>
        <begin position="299"/>
        <end position="319"/>
    </location>
</feature>
<proteinExistence type="inferred from homology"/>
<feature type="domain" description="Major facilitator superfamily (MFS) profile" evidence="4">
    <location>
        <begin position="66"/>
        <end position="448"/>
    </location>
</feature>
<feature type="transmembrane region" description="Helical" evidence="3">
    <location>
        <begin position="331"/>
        <end position="348"/>
    </location>
</feature>
<dbReference type="GO" id="GO:0022857">
    <property type="term" value="F:transmembrane transporter activity"/>
    <property type="evidence" value="ECO:0007669"/>
    <property type="project" value="InterPro"/>
</dbReference>
<evidence type="ECO:0000256" key="1">
    <source>
        <dbReference type="ARBA" id="ARBA00004141"/>
    </source>
</evidence>
<dbReference type="Pfam" id="PF07690">
    <property type="entry name" value="MFS_1"/>
    <property type="match status" value="1"/>
</dbReference>
<dbReference type="SUPFAM" id="SSF103473">
    <property type="entry name" value="MFS general substrate transporter"/>
    <property type="match status" value="1"/>
</dbReference>
<feature type="transmembrane region" description="Helical" evidence="3">
    <location>
        <begin position="165"/>
        <end position="186"/>
    </location>
</feature>
<dbReference type="InterPro" id="IPR011701">
    <property type="entry name" value="MFS"/>
</dbReference>
<keyword evidence="3" id="KW-1133">Transmembrane helix</keyword>
<dbReference type="Proteomes" id="UP000245699">
    <property type="component" value="Unassembled WGS sequence"/>
</dbReference>
<dbReference type="PANTHER" id="PTHR11360:SF284">
    <property type="entry name" value="EG:103B4.3 PROTEIN-RELATED"/>
    <property type="match status" value="1"/>
</dbReference>
<evidence type="ECO:0000256" key="2">
    <source>
        <dbReference type="ARBA" id="ARBA00006727"/>
    </source>
</evidence>
<sequence length="449" mass="49146">MNNNTAPYELSKTNTLNSPTRSINRAISVSQPDLNIDQVSEEVKLEPDVDNTIPEGPPPDKGYAWIVMAACFVNLLFAFGTTNAFGVFQTYYLEVLFVDVSADLIAWISTTCIFFTLAGGLAAGPIIRRIGMRYTSILGTFIGSAGLLLASFSTKVWQLVLTQGVIFGFGSSLIVNIALTAPALWFDKNRGMAIGLVASGGGFGALVLIPVVTKVVEVNSVWWAFRVLFLMYFVSTLVGGFLLKPRIGFTPINKIIDFGLIKDPVAMLICAVGFLLEIGYSITMLYFPASLVDNGTSVTLATNLIMAFCTISAFSRIISGYLVKKMNPMDIMIFCHSMSGIIMLTMWLTNKKFSVHLVYYLLFGLFSVPFFSLGPVVTASYYKKEKISQVNGLSYLSMGIAILIGAPSIGAIFQKYGKRTDYSQIIIIGGTFYLLSVIPLVLLRHYIKK</sequence>
<gene>
    <name evidence="5" type="ORF">BB559_005990</name>
</gene>
<feature type="transmembrane region" description="Helical" evidence="3">
    <location>
        <begin position="104"/>
        <end position="127"/>
    </location>
</feature>
<feature type="transmembrane region" description="Helical" evidence="3">
    <location>
        <begin position="360"/>
        <end position="381"/>
    </location>
</feature>
<dbReference type="InterPro" id="IPR020846">
    <property type="entry name" value="MFS_dom"/>
</dbReference>
<evidence type="ECO:0000313" key="6">
    <source>
        <dbReference type="Proteomes" id="UP000245699"/>
    </source>
</evidence>
<dbReference type="InterPro" id="IPR050327">
    <property type="entry name" value="Proton-linked_MCT"/>
</dbReference>
<dbReference type="PROSITE" id="PS50850">
    <property type="entry name" value="MFS"/>
    <property type="match status" value="1"/>
</dbReference>
<dbReference type="InterPro" id="IPR036259">
    <property type="entry name" value="MFS_trans_sf"/>
</dbReference>
<organism evidence="5 6">
    <name type="scientific">Furculomyces boomerangus</name>
    <dbReference type="NCBI Taxonomy" id="61424"/>
    <lineage>
        <taxon>Eukaryota</taxon>
        <taxon>Fungi</taxon>
        <taxon>Fungi incertae sedis</taxon>
        <taxon>Zoopagomycota</taxon>
        <taxon>Kickxellomycotina</taxon>
        <taxon>Harpellomycetes</taxon>
        <taxon>Harpellales</taxon>
        <taxon>Harpellaceae</taxon>
        <taxon>Furculomyces</taxon>
    </lineage>
</organism>
<feature type="transmembrane region" description="Helical" evidence="3">
    <location>
        <begin position="193"/>
        <end position="211"/>
    </location>
</feature>
<feature type="transmembrane region" description="Helical" evidence="3">
    <location>
        <begin position="134"/>
        <end position="153"/>
    </location>
</feature>
<dbReference type="PANTHER" id="PTHR11360">
    <property type="entry name" value="MONOCARBOXYLATE TRANSPORTER"/>
    <property type="match status" value="1"/>
</dbReference>
<keyword evidence="3" id="KW-0812">Transmembrane</keyword>
<comment type="similarity">
    <text evidence="2">Belongs to the major facilitator superfamily. Monocarboxylate porter (TC 2.A.1.13) family.</text>
</comment>
<feature type="transmembrane region" description="Helical" evidence="3">
    <location>
        <begin position="425"/>
        <end position="443"/>
    </location>
</feature>
<feature type="transmembrane region" description="Helical" evidence="3">
    <location>
        <begin position="264"/>
        <end position="287"/>
    </location>
</feature>
<protein>
    <recommendedName>
        <fullName evidence="4">Major facilitator superfamily (MFS) profile domain-containing protein</fullName>
    </recommendedName>
</protein>
<feature type="transmembrane region" description="Helical" evidence="3">
    <location>
        <begin position="223"/>
        <end position="243"/>
    </location>
</feature>
<accession>A0A2T9Y5E3</accession>
<reference evidence="5 6" key="1">
    <citation type="journal article" date="2018" name="MBio">
        <title>Comparative Genomics Reveals the Core Gene Toolbox for the Fungus-Insect Symbiosis.</title>
        <authorList>
            <person name="Wang Y."/>
            <person name="Stata M."/>
            <person name="Wang W."/>
            <person name="Stajich J.E."/>
            <person name="White M.M."/>
            <person name="Moncalvo J.M."/>
        </authorList>
    </citation>
    <scope>NUCLEOTIDE SEQUENCE [LARGE SCALE GENOMIC DNA]</scope>
    <source>
        <strain evidence="5 6">AUS-77-4</strain>
    </source>
</reference>
<evidence type="ECO:0000259" key="4">
    <source>
        <dbReference type="PROSITE" id="PS50850"/>
    </source>
</evidence>
<dbReference type="OrthoDB" id="6499973at2759"/>
<keyword evidence="3" id="KW-0472">Membrane</keyword>
<dbReference type="EMBL" id="MBFT01000734">
    <property type="protein sequence ID" value="PVU87535.1"/>
    <property type="molecule type" value="Genomic_DNA"/>
</dbReference>
<feature type="transmembrane region" description="Helical" evidence="3">
    <location>
        <begin position="63"/>
        <end position="92"/>
    </location>
</feature>
<name>A0A2T9Y5E3_9FUNG</name>
<feature type="transmembrane region" description="Helical" evidence="3">
    <location>
        <begin position="393"/>
        <end position="413"/>
    </location>
</feature>
<dbReference type="GO" id="GO:0016020">
    <property type="term" value="C:membrane"/>
    <property type="evidence" value="ECO:0007669"/>
    <property type="project" value="UniProtKB-SubCell"/>
</dbReference>